<dbReference type="InterPro" id="IPR036866">
    <property type="entry name" value="RibonucZ/Hydroxyglut_hydro"/>
</dbReference>
<reference evidence="2 3" key="1">
    <citation type="submission" date="2021-03" db="EMBL/GenBank/DDBJ databases">
        <title>Thermosipho ferrireducens sp.nov., an anaerobic thermophilic iron-reducing bacterium isolated from a deep-sea hydrothermal sulfide deposits.</title>
        <authorList>
            <person name="Zeng X."/>
            <person name="Chen Y."/>
            <person name="Shao Z."/>
        </authorList>
    </citation>
    <scope>NUCLEOTIDE SEQUENCE [LARGE SCALE GENOMIC DNA]</scope>
    <source>
        <strain evidence="2 3">JL129W03</strain>
    </source>
</reference>
<dbReference type="RefSeq" id="WP_207567467.1">
    <property type="nucleotide sequence ID" value="NZ_CP071446.1"/>
</dbReference>
<evidence type="ECO:0000313" key="3">
    <source>
        <dbReference type="Proteomes" id="UP000671862"/>
    </source>
</evidence>
<sequence>MIRNISEHVYVIENEIASNSTLVIGKSGCILIDTTLFPEKAKKIKDFAKEISGKRIELVINTHYHPDHTFGNHVFECPIVAHKLTKEAMEKMDDSYLENIGMKNFEVKFPDVVFEEDWTYEDGIKIYIYHGPGHTPDSSYVFIPSENVVVAGDTIVSGIHAEIVFDSNIDLWLKTLEKIPKAKYIVPGHGLIAKDDEVIKMKEYILKLRQLIRGELLPSSLENDQNFSMRTHPELLEWGLENFF</sequence>
<organism evidence="2 3">
    <name type="scientific">Thermosipho ferrireducens</name>
    <dbReference type="NCBI Taxonomy" id="2571116"/>
    <lineage>
        <taxon>Bacteria</taxon>
        <taxon>Thermotogati</taxon>
        <taxon>Thermotogota</taxon>
        <taxon>Thermotogae</taxon>
        <taxon>Thermotogales</taxon>
        <taxon>Fervidobacteriaceae</taxon>
        <taxon>Thermosipho</taxon>
    </lineage>
</organism>
<name>A0ABX7SA19_9BACT</name>
<dbReference type="Proteomes" id="UP000671862">
    <property type="component" value="Chromosome"/>
</dbReference>
<dbReference type="SUPFAM" id="SSF56281">
    <property type="entry name" value="Metallo-hydrolase/oxidoreductase"/>
    <property type="match status" value="1"/>
</dbReference>
<evidence type="ECO:0000313" key="2">
    <source>
        <dbReference type="EMBL" id="QTA38750.1"/>
    </source>
</evidence>
<evidence type="ECO:0000259" key="1">
    <source>
        <dbReference type="SMART" id="SM00849"/>
    </source>
</evidence>
<keyword evidence="3" id="KW-1185">Reference proteome</keyword>
<dbReference type="Gene3D" id="3.60.15.10">
    <property type="entry name" value="Ribonuclease Z/Hydroxyacylglutathione hydrolase-like"/>
    <property type="match status" value="1"/>
</dbReference>
<dbReference type="InterPro" id="IPR050855">
    <property type="entry name" value="NDM-1-like"/>
</dbReference>
<dbReference type="PANTHER" id="PTHR42951">
    <property type="entry name" value="METALLO-BETA-LACTAMASE DOMAIN-CONTAINING"/>
    <property type="match status" value="1"/>
</dbReference>
<dbReference type="EMBL" id="CP071446">
    <property type="protein sequence ID" value="QTA38750.1"/>
    <property type="molecule type" value="Genomic_DNA"/>
</dbReference>
<dbReference type="InterPro" id="IPR001279">
    <property type="entry name" value="Metallo-B-lactamas"/>
</dbReference>
<protein>
    <submittedName>
        <fullName evidence="2">MBL fold metallo-hydrolase</fullName>
    </submittedName>
</protein>
<feature type="domain" description="Metallo-beta-lactamase" evidence="1">
    <location>
        <begin position="17"/>
        <end position="189"/>
    </location>
</feature>
<gene>
    <name evidence="2" type="ORF">JYK00_04380</name>
</gene>
<proteinExistence type="predicted"/>
<dbReference type="SMART" id="SM00849">
    <property type="entry name" value="Lactamase_B"/>
    <property type="match status" value="1"/>
</dbReference>
<dbReference type="Pfam" id="PF00753">
    <property type="entry name" value="Lactamase_B"/>
    <property type="match status" value="1"/>
</dbReference>
<accession>A0ABX7SA19</accession>
<dbReference type="CDD" id="cd16282">
    <property type="entry name" value="metallo-hydrolase-like_MBL-fold"/>
    <property type="match status" value="1"/>
</dbReference>